<dbReference type="PATRIC" id="fig|699431.3.peg.3441"/>
<gene>
    <name evidence="4" type="primary">sph1</name>
    <name evidence="4" type="ORF">SY89_03353</name>
</gene>
<dbReference type="AlphaFoldDB" id="A0A0P7HXL2"/>
<evidence type="ECO:0000256" key="1">
    <source>
        <dbReference type="ARBA" id="ARBA00023054"/>
    </source>
</evidence>
<comment type="similarity">
    <text evidence="2">Belongs to the Sph1/Sph2 family.</text>
</comment>
<feature type="coiled-coil region" evidence="3">
    <location>
        <begin position="314"/>
        <end position="477"/>
    </location>
</feature>
<keyword evidence="1 3" id="KW-0175">Coiled coil</keyword>
<feature type="coiled-coil region" evidence="3">
    <location>
        <begin position="105"/>
        <end position="261"/>
    </location>
</feature>
<protein>
    <submittedName>
        <fullName evidence="4">Smc-like protein Sph1</fullName>
    </submittedName>
</protein>
<dbReference type="EMBL" id="LGUC01000002">
    <property type="protein sequence ID" value="KPN29119.1"/>
    <property type="molecule type" value="Genomic_DNA"/>
</dbReference>
<proteinExistence type="inferred from homology"/>
<evidence type="ECO:0000256" key="3">
    <source>
        <dbReference type="SAM" id="Coils"/>
    </source>
</evidence>
<name>A0A0P7HXL2_9EURY</name>
<evidence type="ECO:0000313" key="4">
    <source>
        <dbReference type="EMBL" id="KPN29119.1"/>
    </source>
</evidence>
<organism evidence="4 5">
    <name type="scientific">Halolamina pelagica</name>
    <dbReference type="NCBI Taxonomy" id="699431"/>
    <lineage>
        <taxon>Archaea</taxon>
        <taxon>Methanobacteriati</taxon>
        <taxon>Methanobacteriota</taxon>
        <taxon>Stenosarchaea group</taxon>
        <taxon>Halobacteria</taxon>
        <taxon>Halobacteriales</taxon>
        <taxon>Haloferacaceae</taxon>
    </lineage>
</organism>
<dbReference type="PANTHER" id="PTHR32114:SF2">
    <property type="entry name" value="ABC TRANSPORTER ABCH.3"/>
    <property type="match status" value="1"/>
</dbReference>
<dbReference type="Proteomes" id="UP000050535">
    <property type="component" value="Unassembled WGS sequence"/>
</dbReference>
<dbReference type="STRING" id="699431.SY89_03353"/>
<dbReference type="Gene3D" id="3.40.50.300">
    <property type="entry name" value="P-loop containing nucleotide triphosphate hydrolases"/>
    <property type="match status" value="2"/>
</dbReference>
<dbReference type="PANTHER" id="PTHR32114">
    <property type="entry name" value="ABC TRANSPORTER ABCH.3"/>
    <property type="match status" value="1"/>
</dbReference>
<comment type="caution">
    <text evidence="4">The sequence shown here is derived from an EMBL/GenBank/DDBJ whole genome shotgun (WGS) entry which is preliminary data.</text>
</comment>
<accession>A0A0P7HXL2</accession>
<dbReference type="SUPFAM" id="SSF75712">
    <property type="entry name" value="Rad50 coiled-coil Zn hook"/>
    <property type="match status" value="1"/>
</dbReference>
<dbReference type="Gene3D" id="1.10.287.510">
    <property type="entry name" value="Helix hairpin bin"/>
    <property type="match status" value="1"/>
</dbReference>
<reference evidence="5" key="1">
    <citation type="submission" date="2013-11" db="EMBL/GenBank/DDBJ databases">
        <authorList>
            <person name="Hoang H.T."/>
            <person name="Killian M.L."/>
            <person name="Madson D.M."/>
            <person name="Arruda P.H.E."/>
            <person name="Sun D."/>
            <person name="Schwartz K.J."/>
            <person name="Yoon K."/>
        </authorList>
    </citation>
    <scope>NUCLEOTIDE SEQUENCE [LARGE SCALE GENOMIC DNA]</scope>
    <source>
        <strain evidence="5">CDK2</strain>
    </source>
</reference>
<evidence type="ECO:0000313" key="5">
    <source>
        <dbReference type="Proteomes" id="UP000050535"/>
    </source>
</evidence>
<dbReference type="NCBIfam" id="NF045487">
    <property type="entry name" value="ASRP"/>
    <property type="match status" value="1"/>
</dbReference>
<evidence type="ECO:0000256" key="2">
    <source>
        <dbReference type="ARBA" id="ARBA00049666"/>
    </source>
</evidence>
<sequence>MTIFVGRNATNRTSFLKAVMAGLGSENVAMKGDADEAEVTIDLGEETYTRTFSRRSEGVDRAGEPYLDDPGVADLFAFLLESNEARRAVATSADLRELIMRPVDTEEIQAEIDRLQDRRESLDAELDAIDDRKGELRELETRRETLKAEIESTKADLEETEAALDAADADLETRREEQSELENRLEELREKRAALDDVRYELETEQESLDELRKERRECEDALDELDDDADADATAIDSRLRELRERKGELETQVDELQSVIRFNEELLEDDGPTSPVAAGGDDGAVTDQLVDDAVTCWTCGTAVDPEQIESTVAQLRERSQSTVGEVDRLEREIEELRAEKREIEQRNEERERTESRLAELDGEIERTEAAVDDLRDRREALTDEIEQVEAAVEELEDEAHEEMLDLHKTANELEYELGRLEGDLEGVEADIAEAEAHIGEESDVAAELNDVNEQIEQLRTRIERIERNAVEAFNEHMDSILDRLDYENLDRIWIERVEREVRKGRRTVSERALELHVVRTTESGAAYEDTVAHLSESEREVTGLVFALAGYLVHEVYETVPFMILDSLEAIDSARIAALVDYFAEYSQYVLVALLPEDAAALDDAYDRVTEI</sequence>
<keyword evidence="5" id="KW-1185">Reference proteome</keyword>
<dbReference type="InterPro" id="IPR027417">
    <property type="entry name" value="P-loop_NTPase"/>
</dbReference>